<protein>
    <recommendedName>
        <fullName evidence="3">DUF4867 domain-containing protein</fullName>
    </recommendedName>
</protein>
<evidence type="ECO:0000313" key="2">
    <source>
        <dbReference type="Proteomes" id="UP000184447"/>
    </source>
</evidence>
<dbReference type="STRING" id="1121316.SAMN02745207_02697"/>
<dbReference type="Proteomes" id="UP000184447">
    <property type="component" value="Unassembled WGS sequence"/>
</dbReference>
<evidence type="ECO:0008006" key="3">
    <source>
        <dbReference type="Google" id="ProtNLM"/>
    </source>
</evidence>
<keyword evidence="2" id="KW-1185">Reference proteome</keyword>
<name>A0A1M5W647_9CLOT</name>
<dbReference type="EMBL" id="FQXM01000015">
    <property type="protein sequence ID" value="SHH82947.1"/>
    <property type="molecule type" value="Genomic_DNA"/>
</dbReference>
<dbReference type="OrthoDB" id="358393at2"/>
<dbReference type="InterPro" id="IPR032358">
    <property type="entry name" value="DUF4867"/>
</dbReference>
<proteinExistence type="predicted"/>
<reference evidence="1 2" key="1">
    <citation type="submission" date="2016-11" db="EMBL/GenBank/DDBJ databases">
        <authorList>
            <person name="Jaros S."/>
            <person name="Januszkiewicz K."/>
            <person name="Wedrychowicz H."/>
        </authorList>
    </citation>
    <scope>NUCLEOTIDE SEQUENCE [LARGE SCALE GENOMIC DNA]</scope>
    <source>
        <strain evidence="1 2">DSM 8605</strain>
    </source>
</reference>
<dbReference type="RefSeq" id="WP_073338945.1">
    <property type="nucleotide sequence ID" value="NZ_FQXM01000015.1"/>
</dbReference>
<accession>A0A1M5W647</accession>
<sequence length="223" mass="25696">MSIDKIIEKNPGKIIKTIKDESFSAYGKVLNEKYFNKIHKYLEDNTKIPTEKNIYVAEDEVITEKEKNNELIKNIFGQMLFQIGYCHGNNDSLNGLEYHKCSEVIYAVTDIVLILGKWEDIKNNEYLSSKTEIFYVEKGTALELYPRVLHFSPAKISIEGFKTAIILEKGTNTPLEKDKSILIQEDKLLFAKNKWLILHEDKQDMIDKGGFKGIEGENIKINI</sequence>
<dbReference type="AlphaFoldDB" id="A0A1M5W647"/>
<gene>
    <name evidence="1" type="ORF">SAMN02745207_02697</name>
</gene>
<organism evidence="1 2">
    <name type="scientific">Clostridium grantii DSM 8605</name>
    <dbReference type="NCBI Taxonomy" id="1121316"/>
    <lineage>
        <taxon>Bacteria</taxon>
        <taxon>Bacillati</taxon>
        <taxon>Bacillota</taxon>
        <taxon>Clostridia</taxon>
        <taxon>Eubacteriales</taxon>
        <taxon>Clostridiaceae</taxon>
        <taxon>Clostridium</taxon>
    </lineage>
</organism>
<dbReference type="Pfam" id="PF16161">
    <property type="entry name" value="DUF4867"/>
    <property type="match status" value="1"/>
</dbReference>
<evidence type="ECO:0000313" key="1">
    <source>
        <dbReference type="EMBL" id="SHH82947.1"/>
    </source>
</evidence>